<gene>
    <name evidence="4" type="ORF">B0T25DRAFT_518933</name>
</gene>
<proteinExistence type="inferred from homology"/>
<protein>
    <recommendedName>
        <fullName evidence="3">NmrA-like domain-containing protein</fullName>
    </recommendedName>
</protein>
<feature type="domain" description="NmrA-like" evidence="3">
    <location>
        <begin position="4"/>
        <end position="287"/>
    </location>
</feature>
<dbReference type="InterPro" id="IPR051164">
    <property type="entry name" value="NmrA-like_oxidored"/>
</dbReference>
<dbReference type="Gene3D" id="3.40.50.720">
    <property type="entry name" value="NAD(P)-binding Rossmann-like Domain"/>
    <property type="match status" value="1"/>
</dbReference>
<dbReference type="GO" id="GO:0005634">
    <property type="term" value="C:nucleus"/>
    <property type="evidence" value="ECO:0007669"/>
    <property type="project" value="TreeGrafter"/>
</dbReference>
<dbReference type="Pfam" id="PF05368">
    <property type="entry name" value="NmrA"/>
    <property type="match status" value="1"/>
</dbReference>
<evidence type="ECO:0000256" key="1">
    <source>
        <dbReference type="ARBA" id="ARBA00006328"/>
    </source>
</evidence>
<evidence type="ECO:0000259" key="3">
    <source>
        <dbReference type="Pfam" id="PF05368"/>
    </source>
</evidence>
<dbReference type="AlphaFoldDB" id="A0AAJ0HKF1"/>
<comment type="similarity">
    <text evidence="1">Belongs to the NmrA-type oxidoreductase family.</text>
</comment>
<evidence type="ECO:0000256" key="2">
    <source>
        <dbReference type="ARBA" id="ARBA00022857"/>
    </source>
</evidence>
<name>A0AAJ0HKF1_9PEZI</name>
<evidence type="ECO:0000313" key="4">
    <source>
        <dbReference type="EMBL" id="KAK3354004.1"/>
    </source>
</evidence>
<reference evidence="4" key="2">
    <citation type="submission" date="2023-06" db="EMBL/GenBank/DDBJ databases">
        <authorList>
            <consortium name="Lawrence Berkeley National Laboratory"/>
            <person name="Haridas S."/>
            <person name="Hensen N."/>
            <person name="Bonometti L."/>
            <person name="Westerberg I."/>
            <person name="Brannstrom I.O."/>
            <person name="Guillou S."/>
            <person name="Cros-Aarteil S."/>
            <person name="Calhoun S."/>
            <person name="Kuo A."/>
            <person name="Mondo S."/>
            <person name="Pangilinan J."/>
            <person name="Riley R."/>
            <person name="Labutti K."/>
            <person name="Andreopoulos B."/>
            <person name="Lipzen A."/>
            <person name="Chen C."/>
            <person name="Yanf M."/>
            <person name="Daum C."/>
            <person name="Ng V."/>
            <person name="Clum A."/>
            <person name="Steindorff A."/>
            <person name="Ohm R."/>
            <person name="Martin F."/>
            <person name="Silar P."/>
            <person name="Natvig D."/>
            <person name="Lalanne C."/>
            <person name="Gautier V."/>
            <person name="Ament-Velasquez S.L."/>
            <person name="Kruys A."/>
            <person name="Hutchinson M.I."/>
            <person name="Powell A.J."/>
            <person name="Barry K."/>
            <person name="Miller A.N."/>
            <person name="Grigoriev I.V."/>
            <person name="Debuchy R."/>
            <person name="Gladieux P."/>
            <person name="Thoren M.H."/>
            <person name="Johannesson H."/>
        </authorList>
    </citation>
    <scope>NUCLEOTIDE SEQUENCE</scope>
    <source>
        <strain evidence="4">CBS 955.72</strain>
    </source>
</reference>
<dbReference type="InterPro" id="IPR008030">
    <property type="entry name" value="NmrA-like"/>
</dbReference>
<dbReference type="PANTHER" id="PTHR42748">
    <property type="entry name" value="NITROGEN METABOLITE REPRESSION PROTEIN NMRA FAMILY MEMBER"/>
    <property type="match status" value="1"/>
</dbReference>
<dbReference type="PANTHER" id="PTHR42748:SF28">
    <property type="entry name" value="NMRA-LIKE DOMAIN-CONTAINING PROTEIN"/>
    <property type="match status" value="1"/>
</dbReference>
<dbReference type="SUPFAM" id="SSF51735">
    <property type="entry name" value="NAD(P)-binding Rossmann-fold domains"/>
    <property type="match status" value="1"/>
</dbReference>
<evidence type="ECO:0000313" key="5">
    <source>
        <dbReference type="Proteomes" id="UP001275084"/>
    </source>
</evidence>
<accession>A0AAJ0HKF1</accession>
<dbReference type="Proteomes" id="UP001275084">
    <property type="component" value="Unassembled WGS sequence"/>
</dbReference>
<dbReference type="Gene3D" id="3.90.25.10">
    <property type="entry name" value="UDP-galactose 4-epimerase, domain 1"/>
    <property type="match status" value="1"/>
</dbReference>
<sequence>MAAKKIVTIVGATGAQGKGVVAAFINNPAYQVRAITRNPSSNTGKAMAAQGAEVVAADLNDVAAVTSAFAGSHIIFGVTNFFEPFIKHQSPVKAVEVEVQQGINLAAAAAATPTLEHYIWSTLPNAQAITGGKYSVPHFDGKNVVDAHIRADAALLAKTTFLWVTWYHSNYIFPMFTPYWIPTAGKHIQFANYAPDTPITTIGDVTANVGPFVKAVVEQPAATRGGRTVLAAQGTVGADEMLQLWARTKGTKAQFVRVGGEAFREIWPLWADEMGVMMEFWDEYREKSWTIAGETVLRGEDIGVVGLKGLEESFKEFEL</sequence>
<reference evidence="4" key="1">
    <citation type="journal article" date="2023" name="Mol. Phylogenet. Evol.">
        <title>Genome-scale phylogeny and comparative genomics of the fungal order Sordariales.</title>
        <authorList>
            <person name="Hensen N."/>
            <person name="Bonometti L."/>
            <person name="Westerberg I."/>
            <person name="Brannstrom I.O."/>
            <person name="Guillou S."/>
            <person name="Cros-Aarteil S."/>
            <person name="Calhoun S."/>
            <person name="Haridas S."/>
            <person name="Kuo A."/>
            <person name="Mondo S."/>
            <person name="Pangilinan J."/>
            <person name="Riley R."/>
            <person name="LaButti K."/>
            <person name="Andreopoulos B."/>
            <person name="Lipzen A."/>
            <person name="Chen C."/>
            <person name="Yan M."/>
            <person name="Daum C."/>
            <person name="Ng V."/>
            <person name="Clum A."/>
            <person name="Steindorff A."/>
            <person name="Ohm R.A."/>
            <person name="Martin F."/>
            <person name="Silar P."/>
            <person name="Natvig D.O."/>
            <person name="Lalanne C."/>
            <person name="Gautier V."/>
            <person name="Ament-Velasquez S.L."/>
            <person name="Kruys A."/>
            <person name="Hutchinson M.I."/>
            <person name="Powell A.J."/>
            <person name="Barry K."/>
            <person name="Miller A.N."/>
            <person name="Grigoriev I.V."/>
            <person name="Debuchy R."/>
            <person name="Gladieux P."/>
            <person name="Hiltunen Thoren M."/>
            <person name="Johannesson H."/>
        </authorList>
    </citation>
    <scope>NUCLEOTIDE SEQUENCE</scope>
    <source>
        <strain evidence="4">CBS 955.72</strain>
    </source>
</reference>
<dbReference type="EMBL" id="JAUIQD010000004">
    <property type="protein sequence ID" value="KAK3354004.1"/>
    <property type="molecule type" value="Genomic_DNA"/>
</dbReference>
<dbReference type="InterPro" id="IPR036291">
    <property type="entry name" value="NAD(P)-bd_dom_sf"/>
</dbReference>
<keyword evidence="2" id="KW-0521">NADP</keyword>
<comment type="caution">
    <text evidence="4">The sequence shown here is derived from an EMBL/GenBank/DDBJ whole genome shotgun (WGS) entry which is preliminary data.</text>
</comment>
<keyword evidence="5" id="KW-1185">Reference proteome</keyword>
<organism evidence="4 5">
    <name type="scientific">Lasiosphaeria hispida</name>
    <dbReference type="NCBI Taxonomy" id="260671"/>
    <lineage>
        <taxon>Eukaryota</taxon>
        <taxon>Fungi</taxon>
        <taxon>Dikarya</taxon>
        <taxon>Ascomycota</taxon>
        <taxon>Pezizomycotina</taxon>
        <taxon>Sordariomycetes</taxon>
        <taxon>Sordariomycetidae</taxon>
        <taxon>Sordariales</taxon>
        <taxon>Lasiosphaeriaceae</taxon>
        <taxon>Lasiosphaeria</taxon>
    </lineage>
</organism>